<evidence type="ECO:0000256" key="2">
    <source>
        <dbReference type="ARBA" id="ARBA00023125"/>
    </source>
</evidence>
<evidence type="ECO:0000313" key="6">
    <source>
        <dbReference type="EMBL" id="MCP9276598.1"/>
    </source>
</evidence>
<sequence length="195" mass="20800">MLSISNEDSDAESVVDRILDAAASCVLAFGVGRVTLAEIARRAGVSRPTVYRRFPDTPSILSALLTVRITRTLDAAPSGGVGREHVVARIVAVAERLRRDDVIMAVLHEAPDLAMLYLSERLGTSQQILLDTVAGELKAAQDEGSVRAGDARQFAAMCLLITQSTILSAQVIEPILDAPALATELAHSLNGYLRP</sequence>
<accession>A0ABT1MBS0</accession>
<evidence type="ECO:0000256" key="3">
    <source>
        <dbReference type="ARBA" id="ARBA00023163"/>
    </source>
</evidence>
<dbReference type="SUPFAM" id="SSF46689">
    <property type="entry name" value="Homeodomain-like"/>
    <property type="match status" value="1"/>
</dbReference>
<organism evidence="6 7">
    <name type="scientific">Mycolicibacterium arenosum</name>
    <dbReference type="NCBI Taxonomy" id="2952157"/>
    <lineage>
        <taxon>Bacteria</taxon>
        <taxon>Bacillati</taxon>
        <taxon>Actinomycetota</taxon>
        <taxon>Actinomycetes</taxon>
        <taxon>Mycobacteriales</taxon>
        <taxon>Mycobacteriaceae</taxon>
        <taxon>Mycolicibacterium</taxon>
    </lineage>
</organism>
<dbReference type="Proteomes" id="UP001651690">
    <property type="component" value="Unassembled WGS sequence"/>
</dbReference>
<dbReference type="EMBL" id="JANDBD010000018">
    <property type="protein sequence ID" value="MCP9276598.1"/>
    <property type="molecule type" value="Genomic_DNA"/>
</dbReference>
<feature type="domain" description="HTH tetR-type" evidence="5">
    <location>
        <begin position="12"/>
        <end position="72"/>
    </location>
</feature>
<protein>
    <submittedName>
        <fullName evidence="6">TetR/AcrR family transcriptional regulator</fullName>
    </submittedName>
</protein>
<dbReference type="PANTHER" id="PTHR30055">
    <property type="entry name" value="HTH-TYPE TRANSCRIPTIONAL REGULATOR RUTR"/>
    <property type="match status" value="1"/>
</dbReference>
<dbReference type="InterPro" id="IPR001647">
    <property type="entry name" value="HTH_TetR"/>
</dbReference>
<dbReference type="InterPro" id="IPR023772">
    <property type="entry name" value="DNA-bd_HTH_TetR-type_CS"/>
</dbReference>
<name>A0ABT1MBS0_9MYCO</name>
<dbReference type="InterPro" id="IPR050109">
    <property type="entry name" value="HTH-type_TetR-like_transc_reg"/>
</dbReference>
<reference evidence="6 7" key="1">
    <citation type="submission" date="2022-06" db="EMBL/GenBank/DDBJ databases">
        <title>Mycolicibacterium sp. CAU 1645 isolated from seawater.</title>
        <authorList>
            <person name="Kim W."/>
        </authorList>
    </citation>
    <scope>NUCLEOTIDE SEQUENCE [LARGE SCALE GENOMIC DNA]</scope>
    <source>
        <strain evidence="6 7">CAU 1645</strain>
    </source>
</reference>
<feature type="DNA-binding region" description="H-T-H motif" evidence="4">
    <location>
        <begin position="35"/>
        <end position="54"/>
    </location>
</feature>
<evidence type="ECO:0000313" key="7">
    <source>
        <dbReference type="Proteomes" id="UP001651690"/>
    </source>
</evidence>
<dbReference type="PROSITE" id="PS50977">
    <property type="entry name" value="HTH_TETR_2"/>
    <property type="match status" value="1"/>
</dbReference>
<proteinExistence type="predicted"/>
<evidence type="ECO:0000259" key="5">
    <source>
        <dbReference type="PROSITE" id="PS50977"/>
    </source>
</evidence>
<dbReference type="PANTHER" id="PTHR30055:SF238">
    <property type="entry name" value="MYCOFACTOCIN BIOSYNTHESIS TRANSCRIPTIONAL REGULATOR MFTR-RELATED"/>
    <property type="match status" value="1"/>
</dbReference>
<dbReference type="InterPro" id="IPR009057">
    <property type="entry name" value="Homeodomain-like_sf"/>
</dbReference>
<dbReference type="Gene3D" id="1.10.357.10">
    <property type="entry name" value="Tetracycline Repressor, domain 2"/>
    <property type="match status" value="1"/>
</dbReference>
<keyword evidence="3" id="KW-0804">Transcription</keyword>
<evidence type="ECO:0000256" key="4">
    <source>
        <dbReference type="PROSITE-ProRule" id="PRU00335"/>
    </source>
</evidence>
<keyword evidence="1" id="KW-0805">Transcription regulation</keyword>
<comment type="caution">
    <text evidence="6">The sequence shown here is derived from an EMBL/GenBank/DDBJ whole genome shotgun (WGS) entry which is preliminary data.</text>
</comment>
<keyword evidence="7" id="KW-1185">Reference proteome</keyword>
<dbReference type="RefSeq" id="WP_255064692.1">
    <property type="nucleotide sequence ID" value="NZ_JANDBD010000018.1"/>
</dbReference>
<dbReference type="PRINTS" id="PR00455">
    <property type="entry name" value="HTHTETR"/>
</dbReference>
<dbReference type="PROSITE" id="PS01081">
    <property type="entry name" value="HTH_TETR_1"/>
    <property type="match status" value="1"/>
</dbReference>
<evidence type="ECO:0000256" key="1">
    <source>
        <dbReference type="ARBA" id="ARBA00023015"/>
    </source>
</evidence>
<keyword evidence="2 4" id="KW-0238">DNA-binding</keyword>
<gene>
    <name evidence="6" type="ORF">NM203_30885</name>
</gene>
<dbReference type="Pfam" id="PF00440">
    <property type="entry name" value="TetR_N"/>
    <property type="match status" value="1"/>
</dbReference>